<evidence type="ECO:0000313" key="2">
    <source>
        <dbReference type="EMBL" id="JAW14990.1"/>
    </source>
</evidence>
<keyword evidence="1" id="KW-0472">Membrane</keyword>
<protein>
    <submittedName>
        <fullName evidence="2">Uncharacterized protein</fullName>
    </submittedName>
</protein>
<keyword evidence="1" id="KW-1133">Transmembrane helix</keyword>
<keyword evidence="1" id="KW-0812">Transmembrane</keyword>
<evidence type="ECO:0000256" key="1">
    <source>
        <dbReference type="SAM" id="Phobius"/>
    </source>
</evidence>
<organism evidence="2">
    <name type="scientific">Panstrongylus lignarius</name>
    <dbReference type="NCBI Taxonomy" id="156445"/>
    <lineage>
        <taxon>Eukaryota</taxon>
        <taxon>Metazoa</taxon>
        <taxon>Ecdysozoa</taxon>
        <taxon>Arthropoda</taxon>
        <taxon>Hexapoda</taxon>
        <taxon>Insecta</taxon>
        <taxon>Pterygota</taxon>
        <taxon>Neoptera</taxon>
        <taxon>Paraneoptera</taxon>
        <taxon>Hemiptera</taxon>
        <taxon>Heteroptera</taxon>
        <taxon>Panheteroptera</taxon>
        <taxon>Cimicomorpha</taxon>
        <taxon>Reduviidae</taxon>
        <taxon>Triatominae</taxon>
        <taxon>Panstrongylus</taxon>
    </lineage>
</organism>
<name>A0A224Y1Q7_9HEMI</name>
<feature type="transmembrane region" description="Helical" evidence="1">
    <location>
        <begin position="20"/>
        <end position="39"/>
    </location>
</feature>
<sequence length="95" mass="10727">MMSVLIASDLFISSLKTTAYFLISVCYLLHGTFCLNLFFKPHRSLSLFRDSVSFSILRRQSSSSTLLPLHNTGLVSCHSPLILFLSVLFTYLFVT</sequence>
<feature type="transmembrane region" description="Helical" evidence="1">
    <location>
        <begin position="73"/>
        <end position="94"/>
    </location>
</feature>
<accession>A0A224Y1Q7</accession>
<reference evidence="2" key="1">
    <citation type="journal article" date="2018" name="PLoS Negl. Trop. Dis.">
        <title>An insight into the salivary gland and fat body transcriptome of Panstrongylus lignarius (Hemiptera: Heteroptera), the main vector of Chagas disease in Peru.</title>
        <authorList>
            <person name="Nevoa J.C."/>
            <person name="Mendes M.T."/>
            <person name="da Silva M.V."/>
            <person name="Soares S.C."/>
            <person name="Oliveira C.J.F."/>
            <person name="Ribeiro J.M.C."/>
        </authorList>
    </citation>
    <scope>NUCLEOTIDE SEQUENCE</scope>
</reference>
<dbReference type="AlphaFoldDB" id="A0A224Y1Q7"/>
<proteinExistence type="predicted"/>
<dbReference type="EMBL" id="GFTR01001436">
    <property type="protein sequence ID" value="JAW14990.1"/>
    <property type="molecule type" value="Transcribed_RNA"/>
</dbReference>